<name>A0A1T3NPV8_9ACTN</name>
<keyword evidence="2" id="KW-1185">Reference proteome</keyword>
<dbReference type="EMBL" id="MWQN01000002">
    <property type="protein sequence ID" value="OPC78866.1"/>
    <property type="molecule type" value="Genomic_DNA"/>
</dbReference>
<accession>A0A1T3NPV8</accession>
<protein>
    <recommendedName>
        <fullName evidence="3">Flavodoxin-like domain-containing protein</fullName>
    </recommendedName>
</protein>
<evidence type="ECO:0008006" key="3">
    <source>
        <dbReference type="Google" id="ProtNLM"/>
    </source>
</evidence>
<evidence type="ECO:0000313" key="2">
    <source>
        <dbReference type="Proteomes" id="UP000190037"/>
    </source>
</evidence>
<dbReference type="AlphaFoldDB" id="A0A1T3NPV8"/>
<reference evidence="1 2" key="1">
    <citation type="submission" date="2017-03" db="EMBL/GenBank/DDBJ databases">
        <title>Draft genome sequence of Streptomyces scabrisporus NF3, endophyte isolated from Amphipterygium adstringens.</title>
        <authorList>
            <person name="Vazquez M."/>
            <person name="Ceapa C.D."/>
            <person name="Rodriguez Luna D."/>
            <person name="Sanchez Esquivel S."/>
        </authorList>
    </citation>
    <scope>NUCLEOTIDE SEQUENCE [LARGE SCALE GENOMIC DNA]</scope>
    <source>
        <strain evidence="1 2">NF3</strain>
    </source>
</reference>
<dbReference type="InterPro" id="IPR029039">
    <property type="entry name" value="Flavoprotein-like_sf"/>
</dbReference>
<proteinExistence type="predicted"/>
<organism evidence="1 2">
    <name type="scientific">Embleya scabrispora</name>
    <dbReference type="NCBI Taxonomy" id="159449"/>
    <lineage>
        <taxon>Bacteria</taxon>
        <taxon>Bacillati</taxon>
        <taxon>Actinomycetota</taxon>
        <taxon>Actinomycetes</taxon>
        <taxon>Kitasatosporales</taxon>
        <taxon>Streptomycetaceae</taxon>
        <taxon>Embleya</taxon>
    </lineage>
</organism>
<dbReference type="Proteomes" id="UP000190037">
    <property type="component" value="Unassembled WGS sequence"/>
</dbReference>
<dbReference type="STRING" id="159449.B4N89_32575"/>
<evidence type="ECO:0000313" key="1">
    <source>
        <dbReference type="EMBL" id="OPC78866.1"/>
    </source>
</evidence>
<dbReference type="SUPFAM" id="SSF52218">
    <property type="entry name" value="Flavoproteins"/>
    <property type="match status" value="1"/>
</dbReference>
<comment type="caution">
    <text evidence="1">The sequence shown here is derived from an EMBL/GenBank/DDBJ whole genome shotgun (WGS) entry which is preliminary data.</text>
</comment>
<gene>
    <name evidence="1" type="ORF">B4N89_32575</name>
</gene>
<sequence length="232" mass="25063">MAGSAYVCRLIMNWPADREGTGFSGHPIRGDDMSIKVTVIYHDTDTCVRALADAVAAVAWNTGADIRLRRLPEAEPAAPRDGTKADPLATVGDLTWPDVVILGAPARDGDVVALLHRLTRSATASATDAAARDMRDSWQRRSCEQVFGVFVTTPAPDTRHGGLMRDFAIIRPRSATDDDPHPRPSIATLTELTARTSATADPTLLSLDLARIQTRRCVEMAALLRAERVLVA</sequence>
<dbReference type="Gene3D" id="3.40.50.360">
    <property type="match status" value="1"/>
</dbReference>